<dbReference type="STRING" id="1492898.SY85_14325"/>
<dbReference type="KEGG" id="fla:SY85_14325"/>
<dbReference type="OrthoDB" id="9816482at2"/>
<keyword evidence="2" id="KW-1185">Reference proteome</keyword>
<evidence type="ECO:0000313" key="1">
    <source>
        <dbReference type="EMBL" id="ANE51505.1"/>
    </source>
</evidence>
<dbReference type="EMBL" id="CP011390">
    <property type="protein sequence ID" value="ANE51505.1"/>
    <property type="molecule type" value="Genomic_DNA"/>
</dbReference>
<sequence>MARYVRVKGGEKNEKSGKRWTREELDEVLKLYLSDSNLGIHERNPDLQKLANHLGRTVRSVEAQLLMFRNLDKHGDYGYGNMNKLCKTLWEEYLNSVKYK</sequence>
<evidence type="ECO:0000313" key="2">
    <source>
        <dbReference type="Proteomes" id="UP000077177"/>
    </source>
</evidence>
<protein>
    <recommendedName>
        <fullName evidence="3">Myb-like domain-containing protein</fullName>
    </recommendedName>
</protein>
<evidence type="ECO:0008006" key="3">
    <source>
        <dbReference type="Google" id="ProtNLM"/>
    </source>
</evidence>
<dbReference type="RefSeq" id="WP_066405601.1">
    <property type="nucleotide sequence ID" value="NZ_CP011390.1"/>
</dbReference>
<name>A0A172TWN9_9BACT</name>
<organism evidence="1 2">
    <name type="scientific">Flavisolibacter tropicus</name>
    <dbReference type="NCBI Taxonomy" id="1492898"/>
    <lineage>
        <taxon>Bacteria</taxon>
        <taxon>Pseudomonadati</taxon>
        <taxon>Bacteroidota</taxon>
        <taxon>Chitinophagia</taxon>
        <taxon>Chitinophagales</taxon>
        <taxon>Chitinophagaceae</taxon>
        <taxon>Flavisolibacter</taxon>
    </lineage>
</organism>
<dbReference type="AlphaFoldDB" id="A0A172TWN9"/>
<proteinExistence type="predicted"/>
<reference evidence="1 2" key="2">
    <citation type="journal article" date="2016" name="Int. J. Syst. Evol. Microbiol.">
        <title>Flavisolibacter tropicus sp. nov., isolated from tropical soil.</title>
        <authorList>
            <person name="Lee J.J."/>
            <person name="Kang M.S."/>
            <person name="Kim G.S."/>
            <person name="Lee C.S."/>
            <person name="Lim S."/>
            <person name="Lee J."/>
            <person name="Roh S.H."/>
            <person name="Kang H."/>
            <person name="Ha J.M."/>
            <person name="Bae S."/>
            <person name="Jung H.Y."/>
            <person name="Kim M.K."/>
        </authorList>
    </citation>
    <scope>NUCLEOTIDE SEQUENCE [LARGE SCALE GENOMIC DNA]</scope>
    <source>
        <strain evidence="1 2">LCS9</strain>
    </source>
</reference>
<accession>A0A172TWN9</accession>
<reference evidence="2" key="1">
    <citation type="submission" date="2015-01" db="EMBL/GenBank/DDBJ databases">
        <title>Flavisolibacter sp./LCS9/ whole genome sequencing.</title>
        <authorList>
            <person name="Kim M.K."/>
            <person name="Srinivasan S."/>
            <person name="Lee J.-J."/>
        </authorList>
    </citation>
    <scope>NUCLEOTIDE SEQUENCE [LARGE SCALE GENOMIC DNA]</scope>
    <source>
        <strain evidence="2">LCS9</strain>
    </source>
</reference>
<dbReference type="Proteomes" id="UP000077177">
    <property type="component" value="Chromosome"/>
</dbReference>
<gene>
    <name evidence="1" type="ORF">SY85_14325</name>
</gene>